<protein>
    <recommendedName>
        <fullName evidence="3">methylated-DNA--[protein]-cysteine S-methyltransferase</fullName>
        <ecNumber evidence="3">2.1.1.63</ecNumber>
    </recommendedName>
</protein>
<comment type="catalytic activity">
    <reaction evidence="8">
        <text>a 6-O-methyl-2'-deoxyguanosine in DNA + L-cysteinyl-[protein] = S-methyl-L-cysteinyl-[protein] + a 2'-deoxyguanosine in DNA</text>
        <dbReference type="Rhea" id="RHEA:24000"/>
        <dbReference type="Rhea" id="RHEA-COMP:10131"/>
        <dbReference type="Rhea" id="RHEA-COMP:10132"/>
        <dbReference type="Rhea" id="RHEA-COMP:11367"/>
        <dbReference type="Rhea" id="RHEA-COMP:11368"/>
        <dbReference type="ChEBI" id="CHEBI:29950"/>
        <dbReference type="ChEBI" id="CHEBI:82612"/>
        <dbReference type="ChEBI" id="CHEBI:85445"/>
        <dbReference type="ChEBI" id="CHEBI:85448"/>
        <dbReference type="EC" id="2.1.1.63"/>
    </reaction>
</comment>
<comment type="similarity">
    <text evidence="2">Belongs to the MGMT family.</text>
</comment>
<evidence type="ECO:0000256" key="8">
    <source>
        <dbReference type="ARBA" id="ARBA00049348"/>
    </source>
</evidence>
<dbReference type="AlphaFoldDB" id="A0A6S6SWE4"/>
<dbReference type="CDD" id="cd06445">
    <property type="entry name" value="ATase"/>
    <property type="match status" value="1"/>
</dbReference>
<evidence type="ECO:0000256" key="7">
    <source>
        <dbReference type="ARBA" id="ARBA00023204"/>
    </source>
</evidence>
<dbReference type="PANTHER" id="PTHR10815:SF13">
    <property type="entry name" value="METHYLATED-DNA--PROTEIN-CYSTEINE METHYLTRANSFERASE"/>
    <property type="match status" value="1"/>
</dbReference>
<dbReference type="InterPro" id="IPR036388">
    <property type="entry name" value="WH-like_DNA-bd_sf"/>
</dbReference>
<dbReference type="GO" id="GO:0006281">
    <property type="term" value="P:DNA repair"/>
    <property type="evidence" value="ECO:0007669"/>
    <property type="project" value="UniProtKB-KW"/>
</dbReference>
<evidence type="ECO:0000256" key="4">
    <source>
        <dbReference type="ARBA" id="ARBA00022603"/>
    </source>
</evidence>
<comment type="catalytic activity">
    <reaction evidence="1">
        <text>a 4-O-methyl-thymidine in DNA + L-cysteinyl-[protein] = a thymidine in DNA + S-methyl-L-cysteinyl-[protein]</text>
        <dbReference type="Rhea" id="RHEA:53428"/>
        <dbReference type="Rhea" id="RHEA-COMP:10131"/>
        <dbReference type="Rhea" id="RHEA-COMP:10132"/>
        <dbReference type="Rhea" id="RHEA-COMP:13555"/>
        <dbReference type="Rhea" id="RHEA-COMP:13556"/>
        <dbReference type="ChEBI" id="CHEBI:29950"/>
        <dbReference type="ChEBI" id="CHEBI:82612"/>
        <dbReference type="ChEBI" id="CHEBI:137386"/>
        <dbReference type="ChEBI" id="CHEBI:137387"/>
        <dbReference type="EC" id="2.1.1.63"/>
    </reaction>
</comment>
<keyword evidence="5 10" id="KW-0808">Transferase</keyword>
<dbReference type="InterPro" id="IPR001497">
    <property type="entry name" value="MethylDNA_cys_MeTrfase_AS"/>
</dbReference>
<evidence type="ECO:0000256" key="5">
    <source>
        <dbReference type="ARBA" id="ARBA00022679"/>
    </source>
</evidence>
<keyword evidence="4 10" id="KW-0489">Methyltransferase</keyword>
<dbReference type="EMBL" id="CACVAW010000040">
    <property type="protein sequence ID" value="CAA6810332.1"/>
    <property type="molecule type" value="Genomic_DNA"/>
</dbReference>
<organism evidence="10">
    <name type="scientific">uncultured Campylobacterales bacterium</name>
    <dbReference type="NCBI Taxonomy" id="352960"/>
    <lineage>
        <taxon>Bacteria</taxon>
        <taxon>Pseudomonadati</taxon>
        <taxon>Campylobacterota</taxon>
        <taxon>Epsilonproteobacteria</taxon>
        <taxon>Campylobacterales</taxon>
        <taxon>environmental samples</taxon>
    </lineage>
</organism>
<sequence length="100" mass="11220">MNFNEQCYDLLIKIPEGKITTYKLMAEALNIPKAYRAVGNAMAKNKVPIIIPCHRVVKSDGGIGGFALGAARKIELLEEEGITIKNNIVINLRKYLWDFK</sequence>
<evidence type="ECO:0000256" key="1">
    <source>
        <dbReference type="ARBA" id="ARBA00001286"/>
    </source>
</evidence>
<evidence type="ECO:0000256" key="6">
    <source>
        <dbReference type="ARBA" id="ARBA00022763"/>
    </source>
</evidence>
<dbReference type="GO" id="GO:0003908">
    <property type="term" value="F:methylated-DNA-[protein]-cysteine S-methyltransferase activity"/>
    <property type="evidence" value="ECO:0007669"/>
    <property type="project" value="UniProtKB-EC"/>
</dbReference>
<evidence type="ECO:0000259" key="9">
    <source>
        <dbReference type="Pfam" id="PF01035"/>
    </source>
</evidence>
<keyword evidence="7" id="KW-0234">DNA repair</keyword>
<evidence type="ECO:0000313" key="10">
    <source>
        <dbReference type="EMBL" id="CAA6810332.1"/>
    </source>
</evidence>
<accession>A0A6S6SWE4</accession>
<dbReference type="SUPFAM" id="SSF46767">
    <property type="entry name" value="Methylated DNA-protein cysteine methyltransferase, C-terminal domain"/>
    <property type="match status" value="1"/>
</dbReference>
<dbReference type="InterPro" id="IPR014048">
    <property type="entry name" value="MethylDNA_cys_MeTrfase_DNA-bd"/>
</dbReference>
<dbReference type="EC" id="2.1.1.63" evidence="3"/>
<dbReference type="Gene3D" id="1.10.10.10">
    <property type="entry name" value="Winged helix-like DNA-binding domain superfamily/Winged helix DNA-binding domain"/>
    <property type="match status" value="1"/>
</dbReference>
<evidence type="ECO:0000256" key="3">
    <source>
        <dbReference type="ARBA" id="ARBA00011918"/>
    </source>
</evidence>
<proteinExistence type="inferred from homology"/>
<dbReference type="Pfam" id="PF01035">
    <property type="entry name" value="DNA_binding_1"/>
    <property type="match status" value="1"/>
</dbReference>
<evidence type="ECO:0000256" key="2">
    <source>
        <dbReference type="ARBA" id="ARBA00008711"/>
    </source>
</evidence>
<dbReference type="InterPro" id="IPR036217">
    <property type="entry name" value="MethylDNA_cys_MeTrfase_DNAb"/>
</dbReference>
<dbReference type="GO" id="GO:0032259">
    <property type="term" value="P:methylation"/>
    <property type="evidence" value="ECO:0007669"/>
    <property type="project" value="UniProtKB-KW"/>
</dbReference>
<dbReference type="NCBIfam" id="TIGR00589">
    <property type="entry name" value="ogt"/>
    <property type="match status" value="1"/>
</dbReference>
<gene>
    <name evidence="10" type="ORF">HELGO_WM5986</name>
</gene>
<dbReference type="PANTHER" id="PTHR10815">
    <property type="entry name" value="METHYLATED-DNA--PROTEIN-CYSTEINE METHYLTRANSFERASE"/>
    <property type="match status" value="1"/>
</dbReference>
<dbReference type="PROSITE" id="PS00374">
    <property type="entry name" value="MGMT"/>
    <property type="match status" value="1"/>
</dbReference>
<feature type="domain" description="Methylated-DNA-[protein]-cysteine S-methyltransferase DNA binding" evidence="9">
    <location>
        <begin position="2"/>
        <end position="82"/>
    </location>
</feature>
<name>A0A6S6SWE4_9BACT</name>
<dbReference type="FunFam" id="1.10.10.10:FF:000214">
    <property type="entry name" value="Methylated-DNA--protein-cysteine methyltransferase"/>
    <property type="match status" value="1"/>
</dbReference>
<keyword evidence="6" id="KW-0227">DNA damage</keyword>
<reference evidence="10" key="1">
    <citation type="submission" date="2020-01" db="EMBL/GenBank/DDBJ databases">
        <authorList>
            <person name="Meier V. D."/>
            <person name="Meier V D."/>
        </authorList>
    </citation>
    <scope>NUCLEOTIDE SEQUENCE</scope>
    <source>
        <strain evidence="10">HLG_WM_MAG_12</strain>
    </source>
</reference>